<dbReference type="EMBL" id="CP072110">
    <property type="protein sequence ID" value="QTH63839.1"/>
    <property type="molecule type" value="Genomic_DNA"/>
</dbReference>
<dbReference type="RefSeq" id="WP_208831894.1">
    <property type="nucleotide sequence ID" value="NZ_CP072110.1"/>
</dbReference>
<keyword evidence="5" id="KW-1185">Reference proteome</keyword>
<dbReference type="KEGG" id="psym:J1N51_14185"/>
<feature type="domain" description="Fe/B12 periplasmic-binding" evidence="3">
    <location>
        <begin position="43"/>
        <end position="299"/>
    </location>
</feature>
<name>A0A975HK17_9GAMM</name>
<dbReference type="InterPro" id="IPR002491">
    <property type="entry name" value="ABC_transptr_periplasmic_BD"/>
</dbReference>
<dbReference type="GO" id="GO:0071281">
    <property type="term" value="P:cellular response to iron ion"/>
    <property type="evidence" value="ECO:0007669"/>
    <property type="project" value="TreeGrafter"/>
</dbReference>
<gene>
    <name evidence="4" type="ORF">J1N51_14185</name>
</gene>
<accession>A0A975HK17</accession>
<feature type="signal peptide" evidence="2">
    <location>
        <begin position="1"/>
        <end position="32"/>
    </location>
</feature>
<protein>
    <submittedName>
        <fullName evidence="4">ABC transporter substrate-binding protein</fullName>
    </submittedName>
</protein>
<dbReference type="PANTHER" id="PTHR30535">
    <property type="entry name" value="VITAMIN B12-BINDING PROTEIN"/>
    <property type="match status" value="1"/>
</dbReference>
<evidence type="ECO:0000313" key="5">
    <source>
        <dbReference type="Proteomes" id="UP000682739"/>
    </source>
</evidence>
<dbReference type="InterPro" id="IPR050902">
    <property type="entry name" value="ABC_Transporter_SBP"/>
</dbReference>
<keyword evidence="1 2" id="KW-0732">Signal</keyword>
<sequence>MVRSSVFLQRTKWLSGTLALWLLIGSAFVAQADETNKSPQPDKIMALAPNLVEILFELGVGHKIIGVSEHTDFPEKARQIPIVANYLGVQLERVIEKQPDLILVWHGTTPQNDINKLTSLGIKIETFYAESVPDLVTEITRMGQLIGTPQRAKQLASQIQQEYQQILSTRELTSGTESSTWPIGFIEIWPEPLTTAGSQTIVGMSIELCGLNNMYSEAGPQYPQASLEKVLTTQPDVIIQPVSFSNPTKTKDWSSYSFLNAVKKQAIISPNADALFRWGPRLTAEISALCADIQKVIKN</sequence>
<dbReference type="InterPro" id="IPR054828">
    <property type="entry name" value="Vit_B12_bind_prot"/>
</dbReference>
<dbReference type="Pfam" id="PF01497">
    <property type="entry name" value="Peripla_BP_2"/>
    <property type="match status" value="1"/>
</dbReference>
<dbReference type="PANTHER" id="PTHR30535:SF34">
    <property type="entry name" value="MOLYBDATE-BINDING PROTEIN MOLA"/>
    <property type="match status" value="1"/>
</dbReference>
<proteinExistence type="predicted"/>
<dbReference type="SUPFAM" id="SSF53807">
    <property type="entry name" value="Helical backbone' metal receptor"/>
    <property type="match status" value="1"/>
</dbReference>
<dbReference type="Gene3D" id="3.40.50.1980">
    <property type="entry name" value="Nitrogenase molybdenum iron protein domain"/>
    <property type="match status" value="2"/>
</dbReference>
<dbReference type="Proteomes" id="UP000682739">
    <property type="component" value="Chromosome"/>
</dbReference>
<evidence type="ECO:0000259" key="3">
    <source>
        <dbReference type="PROSITE" id="PS50983"/>
    </source>
</evidence>
<feature type="chain" id="PRO_5036847203" evidence="2">
    <location>
        <begin position="33"/>
        <end position="299"/>
    </location>
</feature>
<dbReference type="NCBIfam" id="NF038402">
    <property type="entry name" value="TroA_like"/>
    <property type="match status" value="1"/>
</dbReference>
<evidence type="ECO:0000313" key="4">
    <source>
        <dbReference type="EMBL" id="QTH63839.1"/>
    </source>
</evidence>
<evidence type="ECO:0000256" key="2">
    <source>
        <dbReference type="SAM" id="SignalP"/>
    </source>
</evidence>
<evidence type="ECO:0000256" key="1">
    <source>
        <dbReference type="ARBA" id="ARBA00022729"/>
    </source>
</evidence>
<reference evidence="4" key="1">
    <citation type="submission" date="2021-03" db="EMBL/GenBank/DDBJ databases">
        <title>Description of Psychrosphaera ytuae sp. nov. isolated from deep sea sediment of South China Sea.</title>
        <authorList>
            <person name="Zhang J."/>
            <person name="Xu X.-D."/>
        </authorList>
    </citation>
    <scope>NUCLEOTIDE SEQUENCE</scope>
    <source>
        <strain evidence="4">MTZ26</strain>
    </source>
</reference>
<organism evidence="4 5">
    <name type="scientific">Psychrosphaera ytuae</name>
    <dbReference type="NCBI Taxonomy" id="2820710"/>
    <lineage>
        <taxon>Bacteria</taxon>
        <taxon>Pseudomonadati</taxon>
        <taxon>Pseudomonadota</taxon>
        <taxon>Gammaproteobacteria</taxon>
        <taxon>Alteromonadales</taxon>
        <taxon>Pseudoalteromonadaceae</taxon>
        <taxon>Psychrosphaera</taxon>
    </lineage>
</organism>
<dbReference type="PROSITE" id="PS50983">
    <property type="entry name" value="FE_B12_PBP"/>
    <property type="match status" value="1"/>
</dbReference>
<dbReference type="AlphaFoldDB" id="A0A975HK17"/>